<accession>A0A0B6Y3Q1</accession>
<dbReference type="EMBL" id="HACG01004047">
    <property type="protein sequence ID" value="CEK50912.1"/>
    <property type="molecule type" value="Transcribed_RNA"/>
</dbReference>
<dbReference type="AlphaFoldDB" id="A0A0B6Y3Q1"/>
<evidence type="ECO:0000313" key="2">
    <source>
        <dbReference type="EMBL" id="CEK50912.1"/>
    </source>
</evidence>
<feature type="region of interest" description="Disordered" evidence="1">
    <location>
        <begin position="1"/>
        <end position="82"/>
    </location>
</feature>
<sequence length="82" mass="8630">MASSSVSQESLDMDDMDTTARRNRIRVHRGHSGRGSMPHRGLPDRGDFGEQDRGDHNGDVGVDGGGGSTVSGLGSQSQSHLP</sequence>
<protein>
    <submittedName>
        <fullName evidence="2">Uncharacterized protein</fullName>
    </submittedName>
</protein>
<feature type="non-terminal residue" evidence="2">
    <location>
        <position position="82"/>
    </location>
</feature>
<feature type="compositionally biased region" description="Polar residues" evidence="1">
    <location>
        <begin position="1"/>
        <end position="10"/>
    </location>
</feature>
<feature type="compositionally biased region" description="Basic and acidic residues" evidence="1">
    <location>
        <begin position="41"/>
        <end position="58"/>
    </location>
</feature>
<feature type="compositionally biased region" description="Basic residues" evidence="1">
    <location>
        <begin position="21"/>
        <end position="32"/>
    </location>
</feature>
<name>A0A0B6Y3Q1_9EUPU</name>
<reference evidence="2" key="1">
    <citation type="submission" date="2014-12" db="EMBL/GenBank/DDBJ databases">
        <title>Insight into the proteome of Arion vulgaris.</title>
        <authorList>
            <person name="Aradska J."/>
            <person name="Bulat T."/>
            <person name="Smidak R."/>
            <person name="Sarate P."/>
            <person name="Gangsoo J."/>
            <person name="Sialana F."/>
            <person name="Bilban M."/>
            <person name="Lubec G."/>
        </authorList>
    </citation>
    <scope>NUCLEOTIDE SEQUENCE</scope>
    <source>
        <tissue evidence="2">Skin</tissue>
    </source>
</reference>
<evidence type="ECO:0000256" key="1">
    <source>
        <dbReference type="SAM" id="MobiDB-lite"/>
    </source>
</evidence>
<gene>
    <name evidence="2" type="primary">ORF11985</name>
</gene>
<proteinExistence type="predicted"/>
<organism evidence="2">
    <name type="scientific">Arion vulgaris</name>
    <dbReference type="NCBI Taxonomy" id="1028688"/>
    <lineage>
        <taxon>Eukaryota</taxon>
        <taxon>Metazoa</taxon>
        <taxon>Spiralia</taxon>
        <taxon>Lophotrochozoa</taxon>
        <taxon>Mollusca</taxon>
        <taxon>Gastropoda</taxon>
        <taxon>Heterobranchia</taxon>
        <taxon>Euthyneura</taxon>
        <taxon>Panpulmonata</taxon>
        <taxon>Eupulmonata</taxon>
        <taxon>Stylommatophora</taxon>
        <taxon>Helicina</taxon>
        <taxon>Arionoidea</taxon>
        <taxon>Arionidae</taxon>
        <taxon>Arion</taxon>
    </lineage>
</organism>